<evidence type="ECO:0000256" key="4">
    <source>
        <dbReference type="ARBA" id="ARBA00022605"/>
    </source>
</evidence>
<dbReference type="Gene3D" id="3.20.10.10">
    <property type="entry name" value="D-amino Acid Aminotransferase, subunit A, domain 2"/>
    <property type="match status" value="1"/>
</dbReference>
<name>A0A9D4HBI6_DREPO</name>
<keyword evidence="6 10" id="KW-0663">Pyridoxal phosphate</keyword>
<dbReference type="AlphaFoldDB" id="A0A9D4HBI6"/>
<evidence type="ECO:0000256" key="9">
    <source>
        <dbReference type="RuleBase" id="RU004106"/>
    </source>
</evidence>
<dbReference type="GO" id="GO:0009099">
    <property type="term" value="P:L-valine biosynthetic process"/>
    <property type="evidence" value="ECO:0007669"/>
    <property type="project" value="TreeGrafter"/>
</dbReference>
<feature type="modified residue" description="N6-(pyridoxal phosphate)lysine" evidence="8">
    <location>
        <position position="232"/>
    </location>
</feature>
<evidence type="ECO:0000256" key="6">
    <source>
        <dbReference type="ARBA" id="ARBA00022898"/>
    </source>
</evidence>
<keyword evidence="3 11" id="KW-0032">Aminotransferase</keyword>
<evidence type="ECO:0000256" key="1">
    <source>
        <dbReference type="ARBA" id="ARBA00001933"/>
    </source>
</evidence>
<evidence type="ECO:0000256" key="7">
    <source>
        <dbReference type="ARBA" id="ARBA00023304"/>
    </source>
</evidence>
<accession>A0A9D4HBI6</accession>
<dbReference type="InterPro" id="IPR001544">
    <property type="entry name" value="Aminotrans_IV"/>
</dbReference>
<evidence type="ECO:0000256" key="2">
    <source>
        <dbReference type="ARBA" id="ARBA00009320"/>
    </source>
</evidence>
<comment type="catalytic activity">
    <reaction evidence="11">
        <text>L-valine + 2-oxoglutarate = 3-methyl-2-oxobutanoate + L-glutamate</text>
        <dbReference type="Rhea" id="RHEA:24813"/>
        <dbReference type="ChEBI" id="CHEBI:11851"/>
        <dbReference type="ChEBI" id="CHEBI:16810"/>
        <dbReference type="ChEBI" id="CHEBI:29985"/>
        <dbReference type="ChEBI" id="CHEBI:57762"/>
        <dbReference type="EC" id="2.6.1.42"/>
    </reaction>
</comment>
<evidence type="ECO:0000256" key="8">
    <source>
        <dbReference type="PIRSR" id="PIRSR006468-1"/>
    </source>
</evidence>
<protein>
    <recommendedName>
        <fullName evidence="11">Branched-chain-amino-acid aminotransferase</fullName>
        <ecNumber evidence="11">2.6.1.42</ecNumber>
    </recommendedName>
</protein>
<dbReference type="EC" id="2.6.1.42" evidence="11"/>
<proteinExistence type="inferred from homology"/>
<gene>
    <name evidence="12" type="ORF">DPMN_103642</name>
</gene>
<dbReference type="FunFam" id="3.30.470.10:FF:000002">
    <property type="entry name" value="Branched-chain-amino-acid aminotransferase"/>
    <property type="match status" value="1"/>
</dbReference>
<dbReference type="InterPro" id="IPR018300">
    <property type="entry name" value="Aminotrans_IV_CS"/>
</dbReference>
<evidence type="ECO:0000256" key="5">
    <source>
        <dbReference type="ARBA" id="ARBA00022679"/>
    </source>
</evidence>
<dbReference type="InterPro" id="IPR036038">
    <property type="entry name" value="Aminotransferase-like"/>
</dbReference>
<dbReference type="FunFam" id="3.20.10.10:FF:000004">
    <property type="entry name" value="Branched-chain-amino-acid aminotransferase"/>
    <property type="match status" value="1"/>
</dbReference>
<dbReference type="PANTHER" id="PTHR11825">
    <property type="entry name" value="SUBGROUP IIII AMINOTRANSFERASE"/>
    <property type="match status" value="1"/>
</dbReference>
<dbReference type="PIRSF" id="PIRSF006468">
    <property type="entry name" value="BCAT1"/>
    <property type="match status" value="1"/>
</dbReference>
<comment type="catalytic activity">
    <reaction evidence="11">
        <text>L-leucine + 2-oxoglutarate = 4-methyl-2-oxopentanoate + L-glutamate</text>
        <dbReference type="Rhea" id="RHEA:18321"/>
        <dbReference type="ChEBI" id="CHEBI:16810"/>
        <dbReference type="ChEBI" id="CHEBI:17865"/>
        <dbReference type="ChEBI" id="CHEBI:29985"/>
        <dbReference type="ChEBI" id="CHEBI:57427"/>
        <dbReference type="EC" id="2.6.1.42"/>
    </reaction>
</comment>
<dbReference type="NCBIfam" id="TIGR01123">
    <property type="entry name" value="ilvE_II"/>
    <property type="match status" value="1"/>
</dbReference>
<keyword evidence="4 11" id="KW-0028">Amino-acid biosynthesis</keyword>
<dbReference type="Proteomes" id="UP000828390">
    <property type="component" value="Unassembled WGS sequence"/>
</dbReference>
<dbReference type="GO" id="GO:0004084">
    <property type="term" value="F:branched-chain-amino-acid transaminase activity"/>
    <property type="evidence" value="ECO:0007669"/>
    <property type="project" value="UniProtKB-EC"/>
</dbReference>
<keyword evidence="7 11" id="KW-0100">Branched-chain amino acid biosynthesis</keyword>
<dbReference type="PROSITE" id="PS00770">
    <property type="entry name" value="AA_TRANSFER_CLASS_4"/>
    <property type="match status" value="1"/>
</dbReference>
<dbReference type="InterPro" id="IPR043131">
    <property type="entry name" value="BCAT-like_N"/>
</dbReference>
<dbReference type="Gene3D" id="3.30.470.10">
    <property type="match status" value="1"/>
</dbReference>
<dbReference type="SUPFAM" id="SSF56752">
    <property type="entry name" value="D-aminoacid aminotransferase-like PLP-dependent enzymes"/>
    <property type="match status" value="1"/>
</dbReference>
<comment type="caution">
    <text evidence="12">The sequence shown here is derived from an EMBL/GenBank/DDBJ whole genome shotgun (WGS) entry which is preliminary data.</text>
</comment>
<reference evidence="12" key="2">
    <citation type="submission" date="2020-11" db="EMBL/GenBank/DDBJ databases">
        <authorList>
            <person name="McCartney M.A."/>
            <person name="Auch B."/>
            <person name="Kono T."/>
            <person name="Mallez S."/>
            <person name="Becker A."/>
            <person name="Gohl D.M."/>
            <person name="Silverstein K.A.T."/>
            <person name="Koren S."/>
            <person name="Bechman K.B."/>
            <person name="Herman A."/>
            <person name="Abrahante J.E."/>
            <person name="Garbe J."/>
        </authorList>
    </citation>
    <scope>NUCLEOTIDE SEQUENCE</scope>
    <source>
        <strain evidence="12">Duluth1</strain>
        <tissue evidence="12">Whole animal</tissue>
    </source>
</reference>
<evidence type="ECO:0000256" key="3">
    <source>
        <dbReference type="ARBA" id="ARBA00022576"/>
    </source>
</evidence>
<dbReference type="GO" id="GO:0009098">
    <property type="term" value="P:L-leucine biosynthetic process"/>
    <property type="evidence" value="ECO:0007669"/>
    <property type="project" value="TreeGrafter"/>
</dbReference>
<dbReference type="CDD" id="cd01557">
    <property type="entry name" value="BCAT_beta_family"/>
    <property type="match status" value="1"/>
</dbReference>
<dbReference type="GO" id="GO:0005739">
    <property type="term" value="C:mitochondrion"/>
    <property type="evidence" value="ECO:0007669"/>
    <property type="project" value="TreeGrafter"/>
</dbReference>
<organism evidence="12 13">
    <name type="scientific">Dreissena polymorpha</name>
    <name type="common">Zebra mussel</name>
    <name type="synonym">Mytilus polymorpha</name>
    <dbReference type="NCBI Taxonomy" id="45954"/>
    <lineage>
        <taxon>Eukaryota</taxon>
        <taxon>Metazoa</taxon>
        <taxon>Spiralia</taxon>
        <taxon>Lophotrochozoa</taxon>
        <taxon>Mollusca</taxon>
        <taxon>Bivalvia</taxon>
        <taxon>Autobranchia</taxon>
        <taxon>Heteroconchia</taxon>
        <taxon>Euheterodonta</taxon>
        <taxon>Imparidentia</taxon>
        <taxon>Neoheterodontei</taxon>
        <taxon>Myida</taxon>
        <taxon>Dreissenoidea</taxon>
        <taxon>Dreissenidae</taxon>
        <taxon>Dreissena</taxon>
    </lineage>
</organism>
<dbReference type="NCBIfam" id="NF009897">
    <property type="entry name" value="PRK13357.1"/>
    <property type="match status" value="1"/>
</dbReference>
<dbReference type="PANTHER" id="PTHR11825:SF44">
    <property type="entry name" value="BRANCHED-CHAIN-AMINO-ACID AMINOTRANSFERASE"/>
    <property type="match status" value="1"/>
</dbReference>
<dbReference type="InterPro" id="IPR043132">
    <property type="entry name" value="BCAT-like_C"/>
</dbReference>
<keyword evidence="5 11" id="KW-0808">Transferase</keyword>
<evidence type="ECO:0000313" key="13">
    <source>
        <dbReference type="Proteomes" id="UP000828390"/>
    </source>
</evidence>
<sequence>MTLNKLSVACCAVQQTARYVAARSYVTASTSSFKAKDVEITRTKSPAAKPDVSKLKFGHHFSDHMLEVDWSESKGWEKPRICPMKNFQIHPAAKCLHYAVELFEGMKAFRGVDNRIRLFRPMENMKRMLTSAERSALPTFEGRELVELIKKLISIDVDWVPKASKEQPSSLYVRPTYIATEPTLGVAISTTAKLFVIIGPVGPYYATGLAPVKLLADPQYVRSWPGGSGGFKMGCNYAPTLYTQTIAASHGCQQVLWLFGDDHQLTEVGAMNLFTFWVNEHGEKELVTAPLDGLVLPGVTRKSLLELSKKWGEFKVTERKYTMKEVTKALNENRLLEMFGAGTACVVSPIDGLFYKNEMLKIPTMNNPAVTNRCMKELLDIQYGRTPSDWVELVE</sequence>
<dbReference type="EMBL" id="JAIWYP010000004">
    <property type="protein sequence ID" value="KAH3830399.1"/>
    <property type="molecule type" value="Genomic_DNA"/>
</dbReference>
<comment type="catalytic activity">
    <reaction evidence="11">
        <text>L-isoleucine + 2-oxoglutarate = (S)-3-methyl-2-oxopentanoate + L-glutamate</text>
        <dbReference type="Rhea" id="RHEA:24801"/>
        <dbReference type="ChEBI" id="CHEBI:16810"/>
        <dbReference type="ChEBI" id="CHEBI:29985"/>
        <dbReference type="ChEBI" id="CHEBI:35146"/>
        <dbReference type="ChEBI" id="CHEBI:58045"/>
        <dbReference type="EC" id="2.6.1.42"/>
    </reaction>
</comment>
<dbReference type="InterPro" id="IPR033939">
    <property type="entry name" value="BCAT_family"/>
</dbReference>
<evidence type="ECO:0000256" key="11">
    <source>
        <dbReference type="RuleBase" id="RU004517"/>
    </source>
</evidence>
<comment type="similarity">
    <text evidence="2 9">Belongs to the class-IV pyridoxal-phosphate-dependent aminotransferase family.</text>
</comment>
<dbReference type="Pfam" id="PF01063">
    <property type="entry name" value="Aminotran_4"/>
    <property type="match status" value="1"/>
</dbReference>
<reference evidence="12" key="1">
    <citation type="journal article" date="2019" name="bioRxiv">
        <title>The Genome of the Zebra Mussel, Dreissena polymorpha: A Resource for Invasive Species Research.</title>
        <authorList>
            <person name="McCartney M.A."/>
            <person name="Auch B."/>
            <person name="Kono T."/>
            <person name="Mallez S."/>
            <person name="Zhang Y."/>
            <person name="Obille A."/>
            <person name="Becker A."/>
            <person name="Abrahante J.E."/>
            <person name="Garbe J."/>
            <person name="Badalamenti J.P."/>
            <person name="Herman A."/>
            <person name="Mangelson H."/>
            <person name="Liachko I."/>
            <person name="Sullivan S."/>
            <person name="Sone E.D."/>
            <person name="Koren S."/>
            <person name="Silverstein K.A.T."/>
            <person name="Beckman K.B."/>
            <person name="Gohl D.M."/>
        </authorList>
    </citation>
    <scope>NUCLEOTIDE SEQUENCE</scope>
    <source>
        <strain evidence="12">Duluth1</strain>
        <tissue evidence="12">Whole animal</tissue>
    </source>
</reference>
<evidence type="ECO:0000313" key="12">
    <source>
        <dbReference type="EMBL" id="KAH3830399.1"/>
    </source>
</evidence>
<comment type="cofactor">
    <cofactor evidence="1 10">
        <name>pyridoxal 5'-phosphate</name>
        <dbReference type="ChEBI" id="CHEBI:597326"/>
    </cofactor>
</comment>
<dbReference type="InterPro" id="IPR005786">
    <property type="entry name" value="B_amino_transII"/>
</dbReference>
<evidence type="ECO:0000256" key="10">
    <source>
        <dbReference type="RuleBase" id="RU004516"/>
    </source>
</evidence>
<keyword evidence="13" id="KW-1185">Reference proteome</keyword>
<dbReference type="OrthoDB" id="1732691at2759"/>